<dbReference type="AlphaFoldDB" id="A0A1I0ANI3"/>
<dbReference type="RefSeq" id="WP_091690191.1">
    <property type="nucleotide sequence ID" value="NZ_CAAGSJ010000006.1"/>
</dbReference>
<proteinExistence type="predicted"/>
<dbReference type="STRING" id="1353158.SAMN04488587_1721"/>
<evidence type="ECO:0000313" key="1">
    <source>
        <dbReference type="EMBL" id="SES95943.1"/>
    </source>
</evidence>
<evidence type="ECO:0008006" key="3">
    <source>
        <dbReference type="Google" id="ProtNLM"/>
    </source>
</evidence>
<dbReference type="OrthoDB" id="142135at2157"/>
<dbReference type="Gene3D" id="3.40.50.12580">
    <property type="match status" value="1"/>
</dbReference>
<sequence length="481" mass="54988">MRVLIYMPFSDWVPHFSTDLEIAAKHINNGDEVHVIQCSGDLPSCILNAHHFKLKCLLCKSTRNRGLNLINLPKQNRHELALNSFMSDINLPEFSSMKELKSFKIDNADIGMAVASTLISMVREPNPDINQYKSFINKNLSMSIAVYDAIKSHLEELNPDIFYLFNGRFASLRPALRAAQALGIKTFVHERAGVLNKYSLTEDTYPHDIEYQKKQIENYWNSEQCINDKYKISKQWFEERRGGIDQSWFSFTKSQIKGALPEGFEPLKRNIAIFISSEDEFEAIAGWKNPIYKNQTDAIYNIINSDIDDDIVFHLRIHPNLRGLKNTQTQELSQLNAPNLNVIPADSKVDSYQLMDACEKIITFGSTMGIECAFWDKPSILVGRALHEGVEGCYIPKNHNEFIDLINGHLNPANKIGALKYAYWQAVRGQPYIYYSPESVSCGKFMGKYLKKPVLEQIERKSLAVAKKPTVKSLLHFMQHI</sequence>
<dbReference type="InterPro" id="IPR043148">
    <property type="entry name" value="TagF_C"/>
</dbReference>
<organism evidence="1 2">
    <name type="scientific">Methanococcoides vulcani</name>
    <dbReference type="NCBI Taxonomy" id="1353158"/>
    <lineage>
        <taxon>Archaea</taxon>
        <taxon>Methanobacteriati</taxon>
        <taxon>Methanobacteriota</taxon>
        <taxon>Stenosarchaea group</taxon>
        <taxon>Methanomicrobia</taxon>
        <taxon>Methanosarcinales</taxon>
        <taxon>Methanosarcinaceae</taxon>
        <taxon>Methanococcoides</taxon>
    </lineage>
</organism>
<accession>A0A1I0ANI3</accession>
<name>A0A1I0ANI3_9EURY</name>
<dbReference type="EMBL" id="FOHQ01000005">
    <property type="protein sequence ID" value="SES95943.1"/>
    <property type="molecule type" value="Genomic_DNA"/>
</dbReference>
<gene>
    <name evidence="1" type="ORF">SAMN04488587_1721</name>
</gene>
<evidence type="ECO:0000313" key="2">
    <source>
        <dbReference type="Proteomes" id="UP000243338"/>
    </source>
</evidence>
<keyword evidence="2" id="KW-1185">Reference proteome</keyword>
<protein>
    <recommendedName>
        <fullName evidence="3">Capsule polysaccharide biosynthesis protein</fullName>
    </recommendedName>
</protein>
<dbReference type="Proteomes" id="UP000243338">
    <property type="component" value="Unassembled WGS sequence"/>
</dbReference>
<reference evidence="2" key="1">
    <citation type="submission" date="2016-10" db="EMBL/GenBank/DDBJ databases">
        <authorList>
            <person name="Varghese N."/>
            <person name="Submissions S."/>
        </authorList>
    </citation>
    <scope>NUCLEOTIDE SEQUENCE [LARGE SCALE GENOMIC DNA]</scope>
    <source>
        <strain evidence="2">SLH 33</strain>
    </source>
</reference>